<keyword evidence="2" id="KW-1185">Reference proteome</keyword>
<proteinExistence type="predicted"/>
<dbReference type="Proteomes" id="UP001457898">
    <property type="component" value="Unassembled WGS sequence"/>
</dbReference>
<accession>A0ABV1DMI8</accession>
<name>A0ABV1DMI8_9FIRM</name>
<protein>
    <recommendedName>
        <fullName evidence="3">PD-(D/E)XK nuclease superfamily protein</fullName>
    </recommendedName>
</protein>
<evidence type="ECO:0000313" key="2">
    <source>
        <dbReference type="Proteomes" id="UP001457898"/>
    </source>
</evidence>
<evidence type="ECO:0008006" key="3">
    <source>
        <dbReference type="Google" id="ProtNLM"/>
    </source>
</evidence>
<comment type="caution">
    <text evidence="1">The sequence shown here is derived from an EMBL/GenBank/DDBJ whole genome shotgun (WGS) entry which is preliminary data.</text>
</comment>
<dbReference type="RefSeq" id="WP_115623651.1">
    <property type="nucleotide sequence ID" value="NZ_JBBMFP010000009.1"/>
</dbReference>
<organism evidence="1 2">
    <name type="scientific">Blautia caccae</name>
    <dbReference type="NCBI Taxonomy" id="3133175"/>
    <lineage>
        <taxon>Bacteria</taxon>
        <taxon>Bacillati</taxon>
        <taxon>Bacillota</taxon>
        <taxon>Clostridia</taxon>
        <taxon>Lachnospirales</taxon>
        <taxon>Lachnospiraceae</taxon>
        <taxon>Blautia</taxon>
    </lineage>
</organism>
<gene>
    <name evidence="1" type="ORF">WMO65_11365</name>
</gene>
<evidence type="ECO:0000313" key="1">
    <source>
        <dbReference type="EMBL" id="MEQ2431603.1"/>
    </source>
</evidence>
<reference evidence="1 2" key="1">
    <citation type="submission" date="2024-03" db="EMBL/GenBank/DDBJ databases">
        <title>Human intestinal bacterial collection.</title>
        <authorList>
            <person name="Pauvert C."/>
            <person name="Hitch T.C.A."/>
            <person name="Clavel T."/>
        </authorList>
    </citation>
    <scope>NUCLEOTIDE SEQUENCE [LARGE SCALE GENOMIC DNA]</scope>
    <source>
        <strain evidence="1 2">CLA-SR-H028</strain>
    </source>
</reference>
<dbReference type="EMBL" id="JBBMFP010000009">
    <property type="protein sequence ID" value="MEQ2431603.1"/>
    <property type="molecule type" value="Genomic_DNA"/>
</dbReference>
<sequence>MQIHYFQRYHSKENVDTSNTMLMLSRLYNYNADRFFLMLNSLILGEKESPEITFDLQVAGDESVPDAVISQKSFKIVVETKLYNQFTKQQLVNHLNQFGAEDIKVLLTIDPKPMKRQLSDELEEELKKFNKENMDRLVHPIKHVNLTFEQLVEAIEEVIDERDTEIMAVLEDFKNYCFDEKLIPDRYKWMRAIVAGTTFQDNLDLNLYYDQAERKYSDHGYVGLYKDKSIRAIGKLQKTILAVEVNGEMTYHSENSEPVKQDEVDRINEAIHRARDYGYNLRSVCHRYFMVEKFYPIDFRKNSKNPIQKSKFFNLAEMLKYKTMPDTEKIASDLDGKTWEELQ</sequence>